<dbReference type="PROSITE" id="PS50294">
    <property type="entry name" value="WD_REPEATS_REGION"/>
    <property type="match status" value="2"/>
</dbReference>
<dbReference type="SUPFAM" id="SSF50978">
    <property type="entry name" value="WD40 repeat-like"/>
    <property type="match status" value="1"/>
</dbReference>
<keyword evidence="10" id="KW-1185">Reference proteome</keyword>
<feature type="repeat" description="WD" evidence="8">
    <location>
        <begin position="282"/>
        <end position="323"/>
    </location>
</feature>
<proteinExistence type="predicted"/>
<dbReference type="InterPro" id="IPR015943">
    <property type="entry name" value="WD40/YVTN_repeat-like_dom_sf"/>
</dbReference>
<dbReference type="InterPro" id="IPR001680">
    <property type="entry name" value="WD40_rpt"/>
</dbReference>
<dbReference type="CDD" id="cd00200">
    <property type="entry name" value="WD40"/>
    <property type="match status" value="1"/>
</dbReference>
<dbReference type="EMBL" id="CAJPVJ010002674">
    <property type="protein sequence ID" value="CAG2166637.1"/>
    <property type="molecule type" value="Genomic_DNA"/>
</dbReference>
<name>A0A7R9LSX2_9ACAR</name>
<accession>A0A7R9LSX2</accession>
<evidence type="ECO:0000256" key="4">
    <source>
        <dbReference type="ARBA" id="ARBA00022574"/>
    </source>
</evidence>
<dbReference type="GO" id="GO:0005737">
    <property type="term" value="C:cytoplasm"/>
    <property type="evidence" value="ECO:0007669"/>
    <property type="project" value="UniProtKB-SubCell"/>
</dbReference>
<comment type="subcellular location">
    <subcellularLocation>
        <location evidence="2">Cytoplasm</location>
    </subcellularLocation>
    <subcellularLocation>
        <location evidence="1">Nucleus</location>
    </subcellularLocation>
</comment>
<dbReference type="GO" id="GO:0005634">
    <property type="term" value="C:nucleus"/>
    <property type="evidence" value="ECO:0007669"/>
    <property type="project" value="UniProtKB-SubCell"/>
</dbReference>
<gene>
    <name evidence="9" type="ORF">ONB1V03_LOCUS6152</name>
</gene>
<dbReference type="AlphaFoldDB" id="A0A7R9LSX2"/>
<evidence type="ECO:0000256" key="6">
    <source>
        <dbReference type="ARBA" id="ARBA00023242"/>
    </source>
</evidence>
<dbReference type="InterPro" id="IPR036322">
    <property type="entry name" value="WD40_repeat_dom_sf"/>
</dbReference>
<feature type="repeat" description="WD" evidence="8">
    <location>
        <begin position="179"/>
        <end position="203"/>
    </location>
</feature>
<evidence type="ECO:0000256" key="8">
    <source>
        <dbReference type="PROSITE-ProRule" id="PRU00221"/>
    </source>
</evidence>
<keyword evidence="6" id="KW-0539">Nucleus</keyword>
<dbReference type="PRINTS" id="PR00320">
    <property type="entry name" value="GPROTEINBRPT"/>
</dbReference>
<reference evidence="9" key="1">
    <citation type="submission" date="2020-11" db="EMBL/GenBank/DDBJ databases">
        <authorList>
            <person name="Tran Van P."/>
        </authorList>
    </citation>
    <scope>NUCLEOTIDE SEQUENCE</scope>
</reference>
<dbReference type="Proteomes" id="UP000728032">
    <property type="component" value="Unassembled WGS sequence"/>
</dbReference>
<evidence type="ECO:0000256" key="7">
    <source>
        <dbReference type="ARBA" id="ARBA00040954"/>
    </source>
</evidence>
<dbReference type="Gene3D" id="2.130.10.10">
    <property type="entry name" value="YVTN repeat-like/Quinoprotein amine dehydrogenase"/>
    <property type="match status" value="3"/>
</dbReference>
<evidence type="ECO:0000313" key="10">
    <source>
        <dbReference type="Proteomes" id="UP000728032"/>
    </source>
</evidence>
<evidence type="ECO:0000313" key="9">
    <source>
        <dbReference type="EMBL" id="CAD7647252.1"/>
    </source>
</evidence>
<feature type="repeat" description="WD" evidence="8">
    <location>
        <begin position="240"/>
        <end position="281"/>
    </location>
</feature>
<evidence type="ECO:0000256" key="5">
    <source>
        <dbReference type="ARBA" id="ARBA00022737"/>
    </source>
</evidence>
<dbReference type="PANTHER" id="PTHR19855">
    <property type="entry name" value="WD40 REPEAT PROTEIN 12, 37"/>
    <property type="match status" value="1"/>
</dbReference>
<evidence type="ECO:0000256" key="3">
    <source>
        <dbReference type="ARBA" id="ARBA00022490"/>
    </source>
</evidence>
<keyword evidence="3" id="KW-0963">Cytoplasm</keyword>
<keyword evidence="5" id="KW-0677">Repeat</keyword>
<dbReference type="OrthoDB" id="6488124at2759"/>
<dbReference type="InterPro" id="IPR019775">
    <property type="entry name" value="WD40_repeat_CS"/>
</dbReference>
<dbReference type="Pfam" id="PF00400">
    <property type="entry name" value="WD40"/>
    <property type="match status" value="5"/>
</dbReference>
<dbReference type="PROSITE" id="PS00678">
    <property type="entry name" value="WD_REPEATS_1"/>
    <property type="match status" value="2"/>
</dbReference>
<dbReference type="InterPro" id="IPR020472">
    <property type="entry name" value="WD40_PAC1"/>
</dbReference>
<sequence length="452" mass="50577">MATTKHRKKLSSEGDCNESNIKHRLHHLFGQIEKEFDGLITENVALKERVETLEELILSSGAAPTEASNKVLQQKLSVNSVKRDSMVAASQLSAKIKSTYKLKASGRNLFKGQSVSGHLISKYEWHKDGLWYITTALRQQKQFMATASADGTACVCDVTKMDANISPFLSYVGHSGCSVNCIKFHPNYDLIMTAGGDGSTHIWRPNLEHYLQRNSETDDSSQEMPEESPTQVIKNNLCELTGHQSVVISCDWISGVDQCVTASWDRTANIYDFQTGELVVQLAGHDQELTDVCAHESARLIVTSSHDTTFRLWDFRDAIHSVSVFQGHTESVMSASFLGTDKVISGADDRTVKVWDLRNMRSALTSIYVESPVNKFDVSPEDNLIAIPLDNRHVRVYDLSGNRVCRLSRSQHDRMVTCCAFAPVNQTNSTHLFTCSFDRRVCLWNIVTEFKS</sequence>
<organism evidence="9">
    <name type="scientific">Oppiella nova</name>
    <dbReference type="NCBI Taxonomy" id="334625"/>
    <lineage>
        <taxon>Eukaryota</taxon>
        <taxon>Metazoa</taxon>
        <taxon>Ecdysozoa</taxon>
        <taxon>Arthropoda</taxon>
        <taxon>Chelicerata</taxon>
        <taxon>Arachnida</taxon>
        <taxon>Acari</taxon>
        <taxon>Acariformes</taxon>
        <taxon>Sarcoptiformes</taxon>
        <taxon>Oribatida</taxon>
        <taxon>Brachypylina</taxon>
        <taxon>Oppioidea</taxon>
        <taxon>Oppiidae</taxon>
        <taxon>Oppiella</taxon>
    </lineage>
</organism>
<feature type="repeat" description="WD" evidence="8">
    <location>
        <begin position="325"/>
        <end position="365"/>
    </location>
</feature>
<evidence type="ECO:0000256" key="2">
    <source>
        <dbReference type="ARBA" id="ARBA00004496"/>
    </source>
</evidence>
<dbReference type="EMBL" id="OC917499">
    <property type="protein sequence ID" value="CAD7647252.1"/>
    <property type="molecule type" value="Genomic_DNA"/>
</dbReference>
<protein>
    <recommendedName>
        <fullName evidence="7">WD repeat-containing protein 37</fullName>
    </recommendedName>
</protein>
<dbReference type="PROSITE" id="PS50082">
    <property type="entry name" value="WD_REPEATS_2"/>
    <property type="match status" value="4"/>
</dbReference>
<keyword evidence="4 8" id="KW-0853">WD repeat</keyword>
<dbReference type="SMART" id="SM00320">
    <property type="entry name" value="WD40"/>
    <property type="match status" value="7"/>
</dbReference>
<evidence type="ECO:0000256" key="1">
    <source>
        <dbReference type="ARBA" id="ARBA00004123"/>
    </source>
</evidence>
<dbReference type="PANTHER" id="PTHR19855:SF12">
    <property type="entry name" value="WD REPEAT-CONTAINING PROTEIN 37"/>
    <property type="match status" value="1"/>
</dbReference>